<dbReference type="PANTHER" id="PTHR31061:SF24">
    <property type="entry name" value="LD22376P"/>
    <property type="match status" value="1"/>
</dbReference>
<feature type="transmembrane region" description="Helical" evidence="1">
    <location>
        <begin position="66"/>
        <end position="85"/>
    </location>
</feature>
<feature type="transmembrane region" description="Helical" evidence="1">
    <location>
        <begin position="259"/>
        <end position="278"/>
    </location>
</feature>
<keyword evidence="1" id="KW-0472">Membrane</keyword>
<organism evidence="3 4">
    <name type="scientific">Nitrospirillum iridis</name>
    <dbReference type="NCBI Taxonomy" id="765888"/>
    <lineage>
        <taxon>Bacteria</taxon>
        <taxon>Pseudomonadati</taxon>
        <taxon>Pseudomonadota</taxon>
        <taxon>Alphaproteobacteria</taxon>
        <taxon>Rhodospirillales</taxon>
        <taxon>Azospirillaceae</taxon>
        <taxon>Nitrospirillum</taxon>
    </lineage>
</organism>
<dbReference type="RefSeq" id="WP_184807632.1">
    <property type="nucleotide sequence ID" value="NZ_JACIIZ010000024.1"/>
</dbReference>
<evidence type="ECO:0000313" key="3">
    <source>
        <dbReference type="EMBL" id="MBB6255117.1"/>
    </source>
</evidence>
<evidence type="ECO:0000313" key="4">
    <source>
        <dbReference type="Proteomes" id="UP000539175"/>
    </source>
</evidence>
<dbReference type="Pfam" id="PF07786">
    <property type="entry name" value="HGSNAT_cat"/>
    <property type="match status" value="1"/>
</dbReference>
<keyword evidence="1" id="KW-0812">Transmembrane</keyword>
<feature type="transmembrane region" description="Helical" evidence="1">
    <location>
        <begin position="28"/>
        <end position="46"/>
    </location>
</feature>
<keyword evidence="1" id="KW-1133">Transmembrane helix</keyword>
<feature type="domain" description="Heparan-alpha-glucosaminide N-acetyltransferase catalytic" evidence="2">
    <location>
        <begin position="22"/>
        <end position="141"/>
    </location>
</feature>
<keyword evidence="4" id="KW-1185">Reference proteome</keyword>
<feature type="transmembrane region" description="Helical" evidence="1">
    <location>
        <begin position="127"/>
        <end position="148"/>
    </location>
</feature>
<feature type="transmembrane region" description="Helical" evidence="1">
    <location>
        <begin position="97"/>
        <end position="115"/>
    </location>
</feature>
<feature type="transmembrane region" description="Helical" evidence="1">
    <location>
        <begin position="160"/>
        <end position="181"/>
    </location>
</feature>
<dbReference type="Proteomes" id="UP000539175">
    <property type="component" value="Unassembled WGS sequence"/>
</dbReference>
<feature type="transmembrane region" description="Helical" evidence="1">
    <location>
        <begin position="227"/>
        <end position="247"/>
    </location>
</feature>
<dbReference type="InterPro" id="IPR012429">
    <property type="entry name" value="HGSNAT_cat"/>
</dbReference>
<name>A0A7X0EFK3_9PROT</name>
<reference evidence="3 4" key="1">
    <citation type="submission" date="2020-08" db="EMBL/GenBank/DDBJ databases">
        <title>Genomic Encyclopedia of Type Strains, Phase IV (KMG-IV): sequencing the most valuable type-strain genomes for metagenomic binning, comparative biology and taxonomic classification.</title>
        <authorList>
            <person name="Goeker M."/>
        </authorList>
    </citation>
    <scope>NUCLEOTIDE SEQUENCE [LARGE SCALE GENOMIC DNA]</scope>
    <source>
        <strain evidence="3 4">DSM 22198</strain>
    </source>
</reference>
<dbReference type="AlphaFoldDB" id="A0A7X0EFK3"/>
<feature type="transmembrane region" description="Helical" evidence="1">
    <location>
        <begin position="284"/>
        <end position="308"/>
    </location>
</feature>
<proteinExistence type="predicted"/>
<dbReference type="PANTHER" id="PTHR31061">
    <property type="entry name" value="LD22376P"/>
    <property type="match status" value="1"/>
</dbReference>
<evidence type="ECO:0000256" key="1">
    <source>
        <dbReference type="SAM" id="Phobius"/>
    </source>
</evidence>
<dbReference type="GO" id="GO:0016746">
    <property type="term" value="F:acyltransferase activity"/>
    <property type="evidence" value="ECO:0007669"/>
    <property type="project" value="UniProtKB-KW"/>
</dbReference>
<dbReference type="EMBL" id="JACIIZ010000024">
    <property type="protein sequence ID" value="MBB6255117.1"/>
    <property type="molecule type" value="Genomic_DNA"/>
</dbReference>
<evidence type="ECO:0000259" key="2">
    <source>
        <dbReference type="Pfam" id="PF07786"/>
    </source>
</evidence>
<sequence length="404" mass="42198">MTIAAAAPSDARSLADVPPNRRLLSLDVLRGLAVAGMILVTSPGDWAKAYAPLKHAAWDGWTLADMVFPTFLLSVGLAISLSWPQLARDKRAATAKIARRTVSLIALGLVLNALPYFDLAHLRLPGILQRIGLCYALVTTLCLVTATTGVNHRPLLNRPALLAAIALLLLGYWALLVWVPVPGIGAGHLDPGGNLPSWIDRGVFTVAHLWPYGTDAAGAVVYDSEGLLSTLPATVNVLVGVLAGTALRAQPQGRGPRLLLLEAAVILMVAGLALDPVLVINKRIWTSSFALFSSGFSLGILVVLSALLDRGAAPLAHAATFPLRVLGGNAILAFSLSQILCAVGGVPFIPAAGGALTPQGWGDQLAGSVIADPYLASFTCALGILALVVLVLLPLHRRGLHIRL</sequence>
<accession>A0A7X0EFK3</accession>
<keyword evidence="3" id="KW-0012">Acyltransferase</keyword>
<comment type="caution">
    <text evidence="3">The sequence shown here is derived from an EMBL/GenBank/DDBJ whole genome shotgun (WGS) entry which is preliminary data.</text>
</comment>
<feature type="transmembrane region" description="Helical" evidence="1">
    <location>
        <begin position="329"/>
        <end position="353"/>
    </location>
</feature>
<keyword evidence="3" id="KW-0808">Transferase</keyword>
<protein>
    <submittedName>
        <fullName evidence="3">Putative acyltransferase</fullName>
    </submittedName>
</protein>
<gene>
    <name evidence="3" type="ORF">FHS74_005716</name>
</gene>
<feature type="transmembrane region" description="Helical" evidence="1">
    <location>
        <begin position="373"/>
        <end position="395"/>
    </location>
</feature>